<dbReference type="AlphaFoldDB" id="A0A151GEL0"/>
<keyword evidence="8" id="KW-1185">Reference proteome</keyword>
<dbReference type="InterPro" id="IPR000192">
    <property type="entry name" value="Aminotrans_V_dom"/>
</dbReference>
<evidence type="ECO:0000313" key="8">
    <source>
        <dbReference type="Proteomes" id="UP000076580"/>
    </source>
</evidence>
<dbReference type="GO" id="GO:0016829">
    <property type="term" value="F:lyase activity"/>
    <property type="evidence" value="ECO:0007669"/>
    <property type="project" value="UniProtKB-UniRule"/>
</dbReference>
<comment type="cofactor">
    <cofactor evidence="4">
        <name>pyridoxal 5'-phosphate</name>
        <dbReference type="ChEBI" id="CHEBI:597326"/>
    </cofactor>
</comment>
<feature type="domain" description="MOSC" evidence="6">
    <location>
        <begin position="657"/>
        <end position="823"/>
    </location>
</feature>
<dbReference type="SUPFAM" id="SSF141673">
    <property type="entry name" value="MOSC N-terminal domain-like"/>
    <property type="match status" value="1"/>
</dbReference>
<evidence type="ECO:0000256" key="4">
    <source>
        <dbReference type="HAMAP-Rule" id="MF_03050"/>
    </source>
</evidence>
<dbReference type="Pfam" id="PF03473">
    <property type="entry name" value="MOSC"/>
    <property type="match status" value="1"/>
</dbReference>
<dbReference type="InterPro" id="IPR005302">
    <property type="entry name" value="MoCF_Sase_C"/>
</dbReference>
<comment type="similarity">
    <text evidence="4">Belongs to the class-V pyridoxal-phosphate-dependent aminotransferase family. MOCOS subfamily.</text>
</comment>
<dbReference type="InterPro" id="IPR005303">
    <property type="entry name" value="MOCOS_middle"/>
</dbReference>
<dbReference type="GO" id="GO:0030170">
    <property type="term" value="F:pyridoxal phosphate binding"/>
    <property type="evidence" value="ECO:0007669"/>
    <property type="project" value="UniProtKB-UniRule"/>
</dbReference>
<dbReference type="GO" id="GO:0006777">
    <property type="term" value="P:Mo-molybdopterin cofactor biosynthetic process"/>
    <property type="evidence" value="ECO:0007669"/>
    <property type="project" value="UniProtKB-UniRule"/>
</dbReference>
<sequence length="829" mass="90908">MERLRRMVCAPCPEYNAAVDEFRDREYPMIRDSVYLDHAGSALCPKSLMDAFAADMTSVLYGNPHSASWPSQLSTARIDDVRLRLLTFFQADPSEYDLVFVANATAGVKLVVEALRSLPRGYAYAYHQACHTSLIGAREESTSSVCLDDHDVQDWLDGKDPFRGASANTSATLFSYSAQSHMNGKRYPMGWAKGVKENVAKNSAAVYTLVDAASFSATSQLDLGAVDYAADFTVLSLYKIFGFPDLGALIVRRTSEAVFDHRRYFGGGTVDMVVCGKEQWHARKAQFLHERLEDGTLPFHNIRAVDAALTTHAKLFGSMDRVGGHTKYLTERLHDGLYSLKHRNGRPACVIYTRGANEAGPLGTGPVVSFNLVNSASEWVSLAEVEKLAILKQIHVRTGGLCSPGEIASALGLEPWEMKRNLSAGFRCGTDSELMAGKPTGVIRASLGAMSTKSDVDKFVDFVREYFVEGDDIWTRSVGNGERRGVERSSTLRVKTITVFPIKSCAGFTVPAGTRWEVRAEGLAWDREWCLVHRGSGQALTQKQYPKMALLRPVLDFAQGLLRVEYHREGEGAARSVHIPLSANPALFSKGSSQRPSRVCGEEVSAQGYTSSEINDFFTDALGVPCVLARFPSGGLGLGSRTSKARMQKHQQPKRVRGLPGSFPDMPSPPDSDSEQNQAGKILLSNESPILLVHSASVGALNEEIERRGGEAVPESAFRANIVIEALAGKQAEPAYSEDSWSGVWIGKHKFKFLGACRRCQMVCVDQMTAEKRQEPFSTLAKTRRFDGKVFFGSHARHEAGEESVGKQLPTAMIAVGDVVTVYDEEERL</sequence>
<proteinExistence type="inferred from homology"/>
<keyword evidence="1 4" id="KW-0808">Transferase</keyword>
<dbReference type="InterPro" id="IPR028886">
    <property type="entry name" value="MoCo_sulfurase"/>
</dbReference>
<name>A0A151GEL0_DRECN</name>
<dbReference type="EC" id="2.8.1.9" evidence="4"/>
<dbReference type="SUPFAM" id="SSF53383">
    <property type="entry name" value="PLP-dependent transferases"/>
    <property type="match status" value="1"/>
</dbReference>
<keyword evidence="3 4" id="KW-0501">Molybdenum cofactor biosynthesis</keyword>
<dbReference type="PANTHER" id="PTHR14237">
    <property type="entry name" value="MOLYBDOPTERIN COFACTOR SULFURASE MOSC"/>
    <property type="match status" value="1"/>
</dbReference>
<dbReference type="HAMAP" id="MF_03050">
    <property type="entry name" value="MOCOS"/>
    <property type="match status" value="1"/>
</dbReference>
<dbReference type="PROSITE" id="PS51340">
    <property type="entry name" value="MOSC"/>
    <property type="match status" value="1"/>
</dbReference>
<evidence type="ECO:0000259" key="6">
    <source>
        <dbReference type="PROSITE" id="PS51340"/>
    </source>
</evidence>
<dbReference type="InterPro" id="IPR015422">
    <property type="entry name" value="PyrdxlP-dep_Trfase_small"/>
</dbReference>
<feature type="modified residue" description="N6-(pyridoxal phosphate)lysine" evidence="4">
    <location>
        <position position="239"/>
    </location>
</feature>
<dbReference type="Gene3D" id="3.40.640.10">
    <property type="entry name" value="Type I PLP-dependent aspartate aminotransferase-like (Major domain)"/>
    <property type="match status" value="1"/>
</dbReference>
<dbReference type="PANTHER" id="PTHR14237:SF80">
    <property type="entry name" value="MOLYBDENUM COFACTOR SULFURASE"/>
    <property type="match status" value="1"/>
</dbReference>
<dbReference type="EMBL" id="LAYC01000003">
    <property type="protein sequence ID" value="KYK55525.1"/>
    <property type="molecule type" value="Genomic_DNA"/>
</dbReference>
<evidence type="ECO:0000256" key="3">
    <source>
        <dbReference type="ARBA" id="ARBA00023150"/>
    </source>
</evidence>
<evidence type="ECO:0000256" key="2">
    <source>
        <dbReference type="ARBA" id="ARBA00022898"/>
    </source>
</evidence>
<comment type="catalytic activity">
    <reaction evidence="4">
        <text>Mo-molybdopterin + L-cysteine + AH2 = thio-Mo-molybdopterin + L-alanine + A + H2O</text>
        <dbReference type="Rhea" id="RHEA:42636"/>
        <dbReference type="ChEBI" id="CHEBI:13193"/>
        <dbReference type="ChEBI" id="CHEBI:15377"/>
        <dbReference type="ChEBI" id="CHEBI:17499"/>
        <dbReference type="ChEBI" id="CHEBI:35235"/>
        <dbReference type="ChEBI" id="CHEBI:57972"/>
        <dbReference type="ChEBI" id="CHEBI:71302"/>
        <dbReference type="ChEBI" id="CHEBI:82685"/>
        <dbReference type="EC" id="2.8.1.9"/>
    </reaction>
</comment>
<feature type="active site" evidence="4">
    <location>
        <position position="402"/>
    </location>
</feature>
<dbReference type="Pfam" id="PF00266">
    <property type="entry name" value="Aminotran_5"/>
    <property type="match status" value="1"/>
</dbReference>
<accession>A0A151GEL0</accession>
<feature type="region of interest" description="Disordered" evidence="5">
    <location>
        <begin position="638"/>
        <end position="678"/>
    </location>
</feature>
<evidence type="ECO:0000313" key="7">
    <source>
        <dbReference type="EMBL" id="KYK55525.1"/>
    </source>
</evidence>
<protein>
    <recommendedName>
        <fullName evidence="4">Molybdenum cofactor sulfurase</fullName>
        <shortName evidence="4">MCS</shortName>
        <shortName evidence="4">MOS</shortName>
        <shortName evidence="4">MoCo sulfurase</shortName>
        <ecNumber evidence="4">2.8.1.9</ecNumber>
    </recommendedName>
    <alternativeName>
        <fullName evidence="4">Molybdenum cofactor sulfurtransferase</fullName>
    </alternativeName>
</protein>
<feature type="compositionally biased region" description="Basic residues" evidence="5">
    <location>
        <begin position="643"/>
        <end position="657"/>
    </location>
</feature>
<dbReference type="GO" id="GO:0008265">
    <property type="term" value="F:molybdenum cofactor sulfurtransferase activity"/>
    <property type="evidence" value="ECO:0007669"/>
    <property type="project" value="UniProtKB-UniRule"/>
</dbReference>
<dbReference type="InterPro" id="IPR015421">
    <property type="entry name" value="PyrdxlP-dep_Trfase_major"/>
</dbReference>
<organism evidence="7 8">
    <name type="scientific">Drechmeria coniospora</name>
    <name type="common">Nematophagous fungus</name>
    <name type="synonym">Meria coniospora</name>
    <dbReference type="NCBI Taxonomy" id="98403"/>
    <lineage>
        <taxon>Eukaryota</taxon>
        <taxon>Fungi</taxon>
        <taxon>Dikarya</taxon>
        <taxon>Ascomycota</taxon>
        <taxon>Pezizomycotina</taxon>
        <taxon>Sordariomycetes</taxon>
        <taxon>Hypocreomycetidae</taxon>
        <taxon>Hypocreales</taxon>
        <taxon>Ophiocordycipitaceae</taxon>
        <taxon>Drechmeria</taxon>
    </lineage>
</organism>
<keyword evidence="2 4" id="KW-0663">Pyridoxal phosphate</keyword>
<dbReference type="Proteomes" id="UP000076580">
    <property type="component" value="Chromosome 03"/>
</dbReference>
<comment type="caution">
    <text evidence="7">The sequence shown here is derived from an EMBL/GenBank/DDBJ whole genome shotgun (WGS) entry which is preliminary data.</text>
</comment>
<evidence type="ECO:0000256" key="1">
    <source>
        <dbReference type="ARBA" id="ARBA00022679"/>
    </source>
</evidence>
<dbReference type="Gene3D" id="3.90.1150.10">
    <property type="entry name" value="Aspartate Aminotransferase, domain 1"/>
    <property type="match status" value="1"/>
</dbReference>
<reference evidence="7 8" key="1">
    <citation type="journal article" date="2016" name="Sci. Rep.">
        <title>Insights into Adaptations to a Near-Obligate Nematode Endoparasitic Lifestyle from the Finished Genome of Drechmeria coniospora.</title>
        <authorList>
            <person name="Zhang L."/>
            <person name="Zhou Z."/>
            <person name="Guo Q."/>
            <person name="Fokkens L."/>
            <person name="Miskei M."/>
            <person name="Pocsi I."/>
            <person name="Zhang W."/>
            <person name="Chen M."/>
            <person name="Wang L."/>
            <person name="Sun Y."/>
            <person name="Donzelli B.G."/>
            <person name="Gibson D.M."/>
            <person name="Nelson D.R."/>
            <person name="Luo J.G."/>
            <person name="Rep M."/>
            <person name="Liu H."/>
            <person name="Yang S."/>
            <person name="Wang J."/>
            <person name="Krasnoff S.B."/>
            <person name="Xu Y."/>
            <person name="Molnar I."/>
            <person name="Lin M."/>
        </authorList>
    </citation>
    <scope>NUCLEOTIDE SEQUENCE [LARGE SCALE GENOMIC DNA]</scope>
    <source>
        <strain evidence="7 8">ARSEF 6962</strain>
    </source>
</reference>
<gene>
    <name evidence="4" type="primary">hxB</name>
    <name evidence="7" type="ORF">DCS_07488</name>
</gene>
<dbReference type="InterPro" id="IPR015424">
    <property type="entry name" value="PyrdxlP-dep_Trfase"/>
</dbReference>
<comment type="function">
    <text evidence="4">Sulfurates the molybdenum cofactor. Sulfation of molybdenum is essential for xanthine dehydrogenase (XDH) and aldehyde oxidase (ADO) enzymes in which molybdenum cofactor is liganded by 1 oxygen and 1 sulfur atom in active form.</text>
</comment>
<dbReference type="InParanoid" id="A0A151GEL0"/>
<dbReference type="GO" id="GO:0030151">
    <property type="term" value="F:molybdenum ion binding"/>
    <property type="evidence" value="ECO:0007669"/>
    <property type="project" value="UniProtKB-UniRule"/>
</dbReference>
<evidence type="ECO:0000256" key="5">
    <source>
        <dbReference type="SAM" id="MobiDB-lite"/>
    </source>
</evidence>
<dbReference type="Pfam" id="PF03476">
    <property type="entry name" value="MOSC_N"/>
    <property type="match status" value="1"/>
</dbReference>
<dbReference type="STRING" id="98403.A0A151GEL0"/>